<dbReference type="AlphaFoldDB" id="C6T9A8"/>
<dbReference type="EMBL" id="BT094073">
    <property type="protein sequence ID" value="ACU18410.1"/>
    <property type="molecule type" value="mRNA"/>
</dbReference>
<keyword evidence="1" id="KW-1133">Transmembrane helix</keyword>
<keyword evidence="1" id="KW-0472">Membrane</keyword>
<evidence type="ECO:0000313" key="2">
    <source>
        <dbReference type="EMBL" id="ACU18410.1"/>
    </source>
</evidence>
<organism evidence="2">
    <name type="scientific">Glycine max</name>
    <name type="common">Soybean</name>
    <name type="synonym">Glycine hispida</name>
    <dbReference type="NCBI Taxonomy" id="3847"/>
    <lineage>
        <taxon>Eukaryota</taxon>
        <taxon>Viridiplantae</taxon>
        <taxon>Streptophyta</taxon>
        <taxon>Embryophyta</taxon>
        <taxon>Tracheophyta</taxon>
        <taxon>Spermatophyta</taxon>
        <taxon>Magnoliopsida</taxon>
        <taxon>eudicotyledons</taxon>
        <taxon>Gunneridae</taxon>
        <taxon>Pentapetalae</taxon>
        <taxon>rosids</taxon>
        <taxon>fabids</taxon>
        <taxon>Fabales</taxon>
        <taxon>Fabaceae</taxon>
        <taxon>Papilionoideae</taxon>
        <taxon>50 kb inversion clade</taxon>
        <taxon>NPAAA clade</taxon>
        <taxon>indigoferoid/millettioid clade</taxon>
        <taxon>Phaseoleae</taxon>
        <taxon>Glycine</taxon>
        <taxon>Glycine subgen. Soja</taxon>
    </lineage>
</organism>
<protein>
    <submittedName>
        <fullName evidence="2">Uncharacterized protein</fullName>
    </submittedName>
</protein>
<evidence type="ECO:0000256" key="1">
    <source>
        <dbReference type="SAM" id="Phobius"/>
    </source>
</evidence>
<keyword evidence="1" id="KW-0812">Transmembrane</keyword>
<name>C6T9A8_SOYBN</name>
<feature type="transmembrane region" description="Helical" evidence="1">
    <location>
        <begin position="36"/>
        <end position="55"/>
    </location>
</feature>
<sequence length="95" mass="10279">MVIWIPKANDNFGRGFVFTPTTLFGLDVLAPPPVSFFAWLLPSVFASLPALYIVLPPFFAALKLPFSELLQPSSGPPQASFQDLLSLYGLAPPSV</sequence>
<accession>C6T9A8</accession>
<feature type="transmembrane region" description="Helical" evidence="1">
    <location>
        <begin position="12"/>
        <end position="30"/>
    </location>
</feature>
<proteinExistence type="evidence at transcript level"/>
<reference evidence="2" key="1">
    <citation type="submission" date="2009-08" db="EMBL/GenBank/DDBJ databases">
        <authorList>
            <person name="Cheung F."/>
            <person name="Xiao Y."/>
            <person name="Chan A."/>
            <person name="Moskal W."/>
            <person name="Town C.D."/>
        </authorList>
    </citation>
    <scope>NUCLEOTIDE SEQUENCE</scope>
</reference>